<reference evidence="2 3" key="1">
    <citation type="submission" date="2016-07" db="EMBL/GenBank/DDBJ databases">
        <title>Characterization of isolates of Eisenbergiella tayi derived from blood cultures, using whole genome sequencing.</title>
        <authorList>
            <person name="Burdz T."/>
            <person name="Wiebe D."/>
            <person name="Huynh C."/>
            <person name="Bernard K."/>
        </authorList>
    </citation>
    <scope>NUCLEOTIDE SEQUENCE [LARGE SCALE GENOMIC DNA]</scope>
    <source>
        <strain evidence="2 3">NML 110608</strain>
    </source>
</reference>
<dbReference type="InterPro" id="IPR052036">
    <property type="entry name" value="Hydrolase/PRTase-associated"/>
</dbReference>
<evidence type="ECO:0000313" key="3">
    <source>
        <dbReference type="Proteomes" id="UP000094067"/>
    </source>
</evidence>
<dbReference type="Gene3D" id="3.40.1660.10">
    <property type="entry name" value="EreA-like (biosynthetic domain)"/>
    <property type="match status" value="1"/>
</dbReference>
<dbReference type="Proteomes" id="UP000094067">
    <property type="component" value="Unassembled WGS sequence"/>
</dbReference>
<comment type="caution">
    <text evidence="2">The sequence shown here is derived from an EMBL/GenBank/DDBJ whole genome shotgun (WGS) entry which is preliminary data.</text>
</comment>
<gene>
    <name evidence="2" type="ORF">BEI61_04234</name>
</gene>
<dbReference type="PANTHER" id="PTHR31299">
    <property type="entry name" value="ESTERASE, PUTATIVE (AFU_ORTHOLOGUE AFUA_1G05850)-RELATED"/>
    <property type="match status" value="1"/>
</dbReference>
<dbReference type="Pfam" id="PF05139">
    <property type="entry name" value="Erythro_esteras"/>
    <property type="match status" value="1"/>
</dbReference>
<keyword evidence="1" id="KW-0732">Signal</keyword>
<dbReference type="PANTHER" id="PTHR31299:SF0">
    <property type="entry name" value="ESTERASE, PUTATIVE (AFU_ORTHOLOGUE AFUA_1G05850)-RELATED"/>
    <property type="match status" value="1"/>
</dbReference>
<dbReference type="AlphaFoldDB" id="A0A1E3A3Y0"/>
<dbReference type="GO" id="GO:0046677">
    <property type="term" value="P:response to antibiotic"/>
    <property type="evidence" value="ECO:0007669"/>
    <property type="project" value="InterPro"/>
</dbReference>
<dbReference type="PATRIC" id="fig|1432052.4.peg.4694"/>
<name>A0A1E3A3Y0_9FIRM</name>
<protein>
    <submittedName>
        <fullName evidence="2">Erythromycin esterase</fullName>
    </submittedName>
</protein>
<feature type="chain" id="PRO_5038573975" evidence="1">
    <location>
        <begin position="27"/>
        <end position="421"/>
    </location>
</feature>
<dbReference type="EMBL" id="MCGH01000003">
    <property type="protein sequence ID" value="ODM03438.1"/>
    <property type="molecule type" value="Genomic_DNA"/>
</dbReference>
<dbReference type="InterPro" id="IPR007815">
    <property type="entry name" value="Emycin_Estase"/>
</dbReference>
<dbReference type="Gene3D" id="3.30.1870.10">
    <property type="entry name" value="EreA-like, domain 2"/>
    <property type="match status" value="1"/>
</dbReference>
<dbReference type="Gene3D" id="1.20.1440.30">
    <property type="entry name" value="Biosynthetic Protein domain"/>
    <property type="match status" value="1"/>
</dbReference>
<feature type="signal peptide" evidence="1">
    <location>
        <begin position="1"/>
        <end position="26"/>
    </location>
</feature>
<accession>A0A1E3A3Y0</accession>
<dbReference type="CDD" id="cd14728">
    <property type="entry name" value="Ere-like"/>
    <property type="match status" value="1"/>
</dbReference>
<dbReference type="PROSITE" id="PS51257">
    <property type="entry name" value="PROKAR_LIPOPROTEIN"/>
    <property type="match status" value="1"/>
</dbReference>
<dbReference type="SUPFAM" id="SSF159501">
    <property type="entry name" value="EreA/ChaN-like"/>
    <property type="match status" value="1"/>
</dbReference>
<evidence type="ECO:0000256" key="1">
    <source>
        <dbReference type="SAM" id="SignalP"/>
    </source>
</evidence>
<proteinExistence type="predicted"/>
<evidence type="ECO:0000313" key="2">
    <source>
        <dbReference type="EMBL" id="ODM03438.1"/>
    </source>
</evidence>
<dbReference type="RefSeq" id="WP_069153899.1">
    <property type="nucleotide sequence ID" value="NZ_MCGH01000003.1"/>
</dbReference>
<organism evidence="2 3">
    <name type="scientific">Eisenbergiella tayi</name>
    <dbReference type="NCBI Taxonomy" id="1432052"/>
    <lineage>
        <taxon>Bacteria</taxon>
        <taxon>Bacillati</taxon>
        <taxon>Bacillota</taxon>
        <taxon>Clostridia</taxon>
        <taxon>Lachnospirales</taxon>
        <taxon>Lachnospiraceae</taxon>
        <taxon>Eisenbergiella</taxon>
    </lineage>
</organism>
<sequence>MKAKNRKVKRMTAIFMAAAMSMTLLAGCGGKTLTEEELSFCQTDIGTLTAPDHVKIVGLGESSHGASEYQQMKAEVFKALVKNNGCRTFVIEGDFGGGLKVDAYIHGGEGTAQEAVAELGFGIYRTKELAELADWMRSYNAEAAEGRDLHFYGMDMQRYDNNKEYLFSVLDEAAPELSEEYKEIFSQLTDDNRYVLDNSVLEQAKTDALALLKAMDEKEEEITAVSGKRDFAFARECANSIYESSELYASGTDYNSLRDGHMAEKVEWFVSQGDGSLIFINGHNGHIGKSSVSGYTCLGARLTEAYGDGYFAIGTDAAATRFNSQKDSGGFEVMEVKNKNDLNRQLDKLQGDYYYLDFSEVSEDSGWQEILNSSQKITSLNVGIAGWQKISKMFYTQAVVPSADFDGMIVFREVSPTTIVD</sequence>